<evidence type="ECO:0000256" key="1">
    <source>
        <dbReference type="SAM" id="Phobius"/>
    </source>
</evidence>
<proteinExistence type="predicted"/>
<evidence type="ECO:0000313" key="2">
    <source>
        <dbReference type="EMBL" id="ASM78880.1"/>
    </source>
</evidence>
<dbReference type="EMBL" id="CP022423">
    <property type="protein sequence ID" value="ASM78880.1"/>
    <property type="molecule type" value="Genomic_DNA"/>
</dbReference>
<dbReference type="RefSeq" id="WP_089417746.1">
    <property type="nucleotide sequence ID" value="NZ_CP022423.1"/>
</dbReference>
<feature type="transmembrane region" description="Helical" evidence="1">
    <location>
        <begin position="71"/>
        <end position="90"/>
    </location>
</feature>
<organism evidence="2 3">
    <name type="scientific">Vitreoscilla filiformis</name>
    <dbReference type="NCBI Taxonomy" id="63"/>
    <lineage>
        <taxon>Bacteria</taxon>
        <taxon>Pseudomonadati</taxon>
        <taxon>Pseudomonadota</taxon>
        <taxon>Betaproteobacteria</taxon>
        <taxon>Neisseriales</taxon>
        <taxon>Neisseriaceae</taxon>
        <taxon>Vitreoscilla</taxon>
    </lineage>
</organism>
<dbReference type="AlphaFoldDB" id="A0A221KJ97"/>
<keyword evidence="1" id="KW-0472">Membrane</keyword>
<protein>
    <submittedName>
        <fullName evidence="2">Uncharacterized protein</fullName>
    </submittedName>
</protein>
<feature type="transmembrane region" description="Helical" evidence="1">
    <location>
        <begin position="43"/>
        <end position="65"/>
    </location>
</feature>
<dbReference type="Proteomes" id="UP000199729">
    <property type="component" value="Chromosome"/>
</dbReference>
<keyword evidence="1" id="KW-0812">Transmembrane</keyword>
<evidence type="ECO:0000313" key="3">
    <source>
        <dbReference type="Proteomes" id="UP000199729"/>
    </source>
</evidence>
<keyword evidence="1" id="KW-1133">Transmembrane helix</keyword>
<reference evidence="2 3" key="1">
    <citation type="submission" date="2017-07" db="EMBL/GenBank/DDBJ databases">
        <title>Complete Genome Sequence of the cosmetic ferment Vitreoscilla filiformis (ATCC15551).</title>
        <authorList>
            <person name="Contreras S."/>
            <person name="Sagory-Zalkind P."/>
            <person name="Blanquart H."/>
            <person name="Iltis A."/>
            <person name="Morand S.C."/>
        </authorList>
    </citation>
    <scope>NUCLEOTIDE SEQUENCE [LARGE SCALE GENOMIC DNA]</scope>
    <source>
        <strain evidence="2 3">ATCC 15551</strain>
    </source>
</reference>
<feature type="transmembrane region" description="Helical" evidence="1">
    <location>
        <begin position="6"/>
        <end position="31"/>
    </location>
</feature>
<keyword evidence="3" id="KW-1185">Reference proteome</keyword>
<dbReference type="OrthoDB" id="8908883at2"/>
<name>A0A221KJ97_VITFI</name>
<gene>
    <name evidence="2" type="ORF">VITFI_CDS3103</name>
</gene>
<dbReference type="KEGG" id="vff:VITFI_CDS3103"/>
<accession>A0A221KJ97</accession>
<sequence length="99" mass="10825">MGLLDALLHLANFFAPGVVVGGLASSLTWLFWHRRLAAVGVRWRMLALKASSAGMLALLLGLVVLERDGRMGTYVLMVVSVALALWWFGLRRLPLEAGH</sequence>